<name>A0ACC2V617_9TREE</name>
<dbReference type="Proteomes" id="UP001241377">
    <property type="component" value="Unassembled WGS sequence"/>
</dbReference>
<comment type="caution">
    <text evidence="1">The sequence shown here is derived from an EMBL/GenBank/DDBJ whole genome shotgun (WGS) entry which is preliminary data.</text>
</comment>
<keyword evidence="1" id="KW-0547">Nucleotide-binding</keyword>
<protein>
    <submittedName>
        <fullName evidence="1">ATP-dependent RNA helicase dbp6</fullName>
    </submittedName>
</protein>
<keyword evidence="2" id="KW-1185">Reference proteome</keyword>
<reference evidence="1" key="1">
    <citation type="submission" date="2023-04" db="EMBL/GenBank/DDBJ databases">
        <title>Draft Genome sequencing of Naganishia species isolated from polar environments using Oxford Nanopore Technology.</title>
        <authorList>
            <person name="Leo P."/>
            <person name="Venkateswaran K."/>
        </authorList>
    </citation>
    <scope>NUCLEOTIDE SEQUENCE</scope>
    <source>
        <strain evidence="1">MNA-CCFEE 5261</strain>
    </source>
</reference>
<evidence type="ECO:0000313" key="2">
    <source>
        <dbReference type="Proteomes" id="UP001241377"/>
    </source>
</evidence>
<sequence length="631" mass="69714">MERCDGVMFAARYDPEDGKRESVSEDTESERESESGSESESESEKETESESEKETESESESETGNTGKTGETRKSIGLESVSDSDSDSGSQSRSDSDVEMKEVDASNSNIVSDSSKHKSVLKKLRTSLSAQKAENSTSNSDSDESSVPTHDLAPLPQPALPRDQRLTATTNHIGNLDWLATPIYASTTETVPFSSFGLSSSMVKNLQSNGFSSAFSVQVSVLKLLLPDMESQAIRPDIGGDLLVNAATGSGKTLGYAIPIIESLRNRIVPRVRAIVLVPTKPLISQVKATFAMLSKNTNLSVVSLRSDISINDEAQRLQVVPDIIVSTPGRLVEHLTNGHINLKSLRYLVIDEADRLLNQSFQNWCETLMSRIDSNPILELDQTWRPSVQKLVFSATLTTDAGRLSMLKLQRPRLIIVNDRHELVNELFTVPATLQEYKLSLGSARSSAKPLVLAKFLMSEQKLVNTLVFAKSNEASLRLCRLLQLLFRVFGLAVTVSYLNSTNNAASTRAKILKDFANQTVHILVVTDLIARGIDIATITNVINYDLPNSSRDYVHRVGRTARANQDGEAYTMCFGKGETKWFTQLVREVSRQTEVKDVEKGFRDLVSREDEAKYDTCLEELQRQVFEGV</sequence>
<dbReference type="EMBL" id="JASBWR010000108">
    <property type="protein sequence ID" value="KAJ9094780.1"/>
    <property type="molecule type" value="Genomic_DNA"/>
</dbReference>
<gene>
    <name evidence="1" type="primary">DBP6</name>
    <name evidence="1" type="ORF">QFC19_007814</name>
</gene>
<accession>A0ACC2V617</accession>
<keyword evidence="1" id="KW-0347">Helicase</keyword>
<evidence type="ECO:0000313" key="1">
    <source>
        <dbReference type="EMBL" id="KAJ9094780.1"/>
    </source>
</evidence>
<organism evidence="1 2">
    <name type="scientific">Naganishia cerealis</name>
    <dbReference type="NCBI Taxonomy" id="610337"/>
    <lineage>
        <taxon>Eukaryota</taxon>
        <taxon>Fungi</taxon>
        <taxon>Dikarya</taxon>
        <taxon>Basidiomycota</taxon>
        <taxon>Agaricomycotina</taxon>
        <taxon>Tremellomycetes</taxon>
        <taxon>Filobasidiales</taxon>
        <taxon>Filobasidiaceae</taxon>
        <taxon>Naganishia</taxon>
    </lineage>
</organism>
<proteinExistence type="predicted"/>
<keyword evidence="1" id="KW-0067">ATP-binding</keyword>
<keyword evidence="1" id="KW-0378">Hydrolase</keyword>